<comment type="catalytic activity">
    <reaction evidence="6">
        <text>a 2,3-saturated acyl-CoA + A = a 2,3-dehydroacyl-CoA + AH2</text>
        <dbReference type="Rhea" id="RHEA:48608"/>
        <dbReference type="ChEBI" id="CHEBI:13193"/>
        <dbReference type="ChEBI" id="CHEBI:17499"/>
        <dbReference type="ChEBI" id="CHEBI:60015"/>
        <dbReference type="ChEBI" id="CHEBI:65111"/>
    </reaction>
</comment>
<protein>
    <submittedName>
        <fullName evidence="11">Acyl-CoA dehydrogenase</fullName>
    </submittedName>
</protein>
<dbReference type="Gene3D" id="1.20.140.10">
    <property type="entry name" value="Butyryl-CoA Dehydrogenase, subunit A, domain 3"/>
    <property type="match status" value="1"/>
</dbReference>
<dbReference type="Proteomes" id="UP000550729">
    <property type="component" value="Unassembled WGS sequence"/>
</dbReference>
<dbReference type="RefSeq" id="WP_170195153.1">
    <property type="nucleotide sequence ID" value="NZ_JABBNB010000015.1"/>
</dbReference>
<evidence type="ECO:0000256" key="5">
    <source>
        <dbReference type="ARBA" id="ARBA00023002"/>
    </source>
</evidence>
<organism evidence="11 12">
    <name type="scientific">Gordonia asplenii</name>
    <dbReference type="NCBI Taxonomy" id="2725283"/>
    <lineage>
        <taxon>Bacteria</taxon>
        <taxon>Bacillati</taxon>
        <taxon>Actinomycetota</taxon>
        <taxon>Actinomycetes</taxon>
        <taxon>Mycobacteriales</taxon>
        <taxon>Gordoniaceae</taxon>
        <taxon>Gordonia</taxon>
    </lineage>
</organism>
<dbReference type="AlphaFoldDB" id="A0A848KWH5"/>
<dbReference type="InterPro" id="IPR006091">
    <property type="entry name" value="Acyl-CoA_Oxase/DH_mid-dom"/>
</dbReference>
<dbReference type="InterPro" id="IPR036250">
    <property type="entry name" value="AcylCo_DH-like_C"/>
</dbReference>
<dbReference type="FunFam" id="2.40.110.10:FF:000002">
    <property type="entry name" value="Acyl-CoA dehydrogenase fadE12"/>
    <property type="match status" value="1"/>
</dbReference>
<dbReference type="InterPro" id="IPR009075">
    <property type="entry name" value="AcylCo_DH/oxidase_C"/>
</dbReference>
<dbReference type="InterPro" id="IPR013786">
    <property type="entry name" value="AcylCoA_DH/ox_N"/>
</dbReference>
<comment type="similarity">
    <text evidence="2 7">Belongs to the acyl-CoA dehydrogenase family.</text>
</comment>
<comment type="caution">
    <text evidence="11">The sequence shown here is derived from an EMBL/GenBank/DDBJ whole genome shotgun (WGS) entry which is preliminary data.</text>
</comment>
<dbReference type="InterPro" id="IPR046373">
    <property type="entry name" value="Acyl-CoA_Oxase/DH_mid-dom_sf"/>
</dbReference>
<evidence type="ECO:0000256" key="6">
    <source>
        <dbReference type="ARBA" id="ARBA00052546"/>
    </source>
</evidence>
<dbReference type="EMBL" id="JABBNB010000015">
    <property type="protein sequence ID" value="NMO02649.1"/>
    <property type="molecule type" value="Genomic_DNA"/>
</dbReference>
<dbReference type="Pfam" id="PF00441">
    <property type="entry name" value="Acyl-CoA_dh_1"/>
    <property type="match status" value="1"/>
</dbReference>
<keyword evidence="3 7" id="KW-0285">Flavoprotein</keyword>
<dbReference type="Pfam" id="PF02770">
    <property type="entry name" value="Acyl-CoA_dh_M"/>
    <property type="match status" value="1"/>
</dbReference>
<dbReference type="GO" id="GO:0033539">
    <property type="term" value="P:fatty acid beta-oxidation using acyl-CoA dehydrogenase"/>
    <property type="evidence" value="ECO:0007669"/>
    <property type="project" value="TreeGrafter"/>
</dbReference>
<evidence type="ECO:0000256" key="3">
    <source>
        <dbReference type="ARBA" id="ARBA00022630"/>
    </source>
</evidence>
<dbReference type="InterPro" id="IPR009100">
    <property type="entry name" value="AcylCoA_DH/oxidase_NM_dom_sf"/>
</dbReference>
<evidence type="ECO:0000259" key="8">
    <source>
        <dbReference type="Pfam" id="PF00441"/>
    </source>
</evidence>
<dbReference type="Gene3D" id="1.10.540.10">
    <property type="entry name" value="Acyl-CoA dehydrogenase/oxidase, N-terminal domain"/>
    <property type="match status" value="1"/>
</dbReference>
<evidence type="ECO:0000313" key="11">
    <source>
        <dbReference type="EMBL" id="NMO02649.1"/>
    </source>
</evidence>
<evidence type="ECO:0000256" key="1">
    <source>
        <dbReference type="ARBA" id="ARBA00001974"/>
    </source>
</evidence>
<evidence type="ECO:0000256" key="4">
    <source>
        <dbReference type="ARBA" id="ARBA00022827"/>
    </source>
</evidence>
<evidence type="ECO:0000256" key="2">
    <source>
        <dbReference type="ARBA" id="ARBA00009347"/>
    </source>
</evidence>
<dbReference type="PROSITE" id="PS00073">
    <property type="entry name" value="ACYL_COA_DH_2"/>
    <property type="match status" value="1"/>
</dbReference>
<dbReference type="Pfam" id="PF02771">
    <property type="entry name" value="Acyl-CoA_dh_N"/>
    <property type="match status" value="1"/>
</dbReference>
<dbReference type="SUPFAM" id="SSF47203">
    <property type="entry name" value="Acyl-CoA dehydrogenase C-terminal domain-like"/>
    <property type="match status" value="1"/>
</dbReference>
<dbReference type="Gene3D" id="2.40.110.10">
    <property type="entry name" value="Butyryl-CoA Dehydrogenase, subunit A, domain 2"/>
    <property type="match status" value="1"/>
</dbReference>
<keyword evidence="5 7" id="KW-0560">Oxidoreductase</keyword>
<keyword evidence="12" id="KW-1185">Reference proteome</keyword>
<dbReference type="InterPro" id="IPR006089">
    <property type="entry name" value="Acyl-CoA_DH_CS"/>
</dbReference>
<evidence type="ECO:0000259" key="9">
    <source>
        <dbReference type="Pfam" id="PF02770"/>
    </source>
</evidence>
<dbReference type="GO" id="GO:0003995">
    <property type="term" value="F:acyl-CoA dehydrogenase activity"/>
    <property type="evidence" value="ECO:0007669"/>
    <property type="project" value="InterPro"/>
</dbReference>
<dbReference type="SUPFAM" id="SSF56645">
    <property type="entry name" value="Acyl-CoA dehydrogenase NM domain-like"/>
    <property type="match status" value="1"/>
</dbReference>
<accession>A0A848KWH5</accession>
<dbReference type="GO" id="GO:0050660">
    <property type="term" value="F:flavin adenine dinucleotide binding"/>
    <property type="evidence" value="ECO:0007669"/>
    <property type="project" value="InterPro"/>
</dbReference>
<dbReference type="PANTHER" id="PTHR43884">
    <property type="entry name" value="ACYL-COA DEHYDROGENASE"/>
    <property type="match status" value="1"/>
</dbReference>
<keyword evidence="4 7" id="KW-0274">FAD</keyword>
<feature type="domain" description="Acyl-CoA oxidase/dehydrogenase middle" evidence="9">
    <location>
        <begin position="125"/>
        <end position="218"/>
    </location>
</feature>
<evidence type="ECO:0000313" key="12">
    <source>
        <dbReference type="Proteomes" id="UP000550729"/>
    </source>
</evidence>
<dbReference type="PANTHER" id="PTHR43884:SF12">
    <property type="entry name" value="ISOVALERYL-COA DEHYDROGENASE, MITOCHONDRIAL-RELATED"/>
    <property type="match status" value="1"/>
</dbReference>
<evidence type="ECO:0000259" key="10">
    <source>
        <dbReference type="Pfam" id="PF02771"/>
    </source>
</evidence>
<feature type="domain" description="Acyl-CoA dehydrogenase/oxidase C-terminal" evidence="8">
    <location>
        <begin position="230"/>
        <end position="378"/>
    </location>
</feature>
<gene>
    <name evidence="11" type="ORF">HH308_15665</name>
</gene>
<evidence type="ECO:0000256" key="7">
    <source>
        <dbReference type="RuleBase" id="RU362125"/>
    </source>
</evidence>
<reference evidence="11 12" key="1">
    <citation type="submission" date="2020-04" db="EMBL/GenBank/DDBJ databases">
        <title>Gordonia sp. nov. TBRC 11910.</title>
        <authorList>
            <person name="Suriyachadkun C."/>
        </authorList>
    </citation>
    <scope>NUCLEOTIDE SEQUENCE [LARGE SCALE GENOMIC DNA]</scope>
    <source>
        <strain evidence="11 12">TBRC 11910</strain>
    </source>
</reference>
<dbReference type="GO" id="GO:0046359">
    <property type="term" value="P:butyrate catabolic process"/>
    <property type="evidence" value="ECO:0007669"/>
    <property type="project" value="TreeGrafter"/>
</dbReference>
<name>A0A848KWH5_9ACTN</name>
<comment type="cofactor">
    <cofactor evidence="1 7">
        <name>FAD</name>
        <dbReference type="ChEBI" id="CHEBI:57692"/>
    </cofactor>
</comment>
<dbReference type="InterPro" id="IPR037069">
    <property type="entry name" value="AcylCoA_DH/ox_N_sf"/>
</dbReference>
<feature type="domain" description="Acyl-CoA dehydrogenase/oxidase N-terminal" evidence="10">
    <location>
        <begin position="8"/>
        <end position="120"/>
    </location>
</feature>
<proteinExistence type="inferred from homology"/>
<sequence length="386" mass="41551">MSTQQWTTPERIALREMVDAFTRKEIVPNIAGWERDGALPKELHRKAAELGLLELGVAEAAGGMGDYIDFFIANEQIILSGGSSGLCSALMTHSIATPHIVASGDTHLIDKYVRPTIAGEMIGSLGVTEPGTGSDVGAIATRAVRTGDHYVVNGAKTFITSGTRADFVTTAVRTGGPGHRGVSLLVIDTDSPGFSVTSKLDKMGWLCSDTAELSFDDVAVPAENLVGPEGTGFLQLMRRFESERLLMAVQAVATAQRCLDLTVDWAHNRVTFGEPLAARQVIRHRLAEMGRQVCAARAYVRDVVSRWAAGDDVNTEVAMAKNTAVYACDFVTNEAVQIHGGMGFMRESEVERHYRDERVLGIGGGTNEMMNEIIAKDVVDRAKGAI</sequence>
<dbReference type="FunFam" id="1.20.140.10:FF:000001">
    <property type="entry name" value="Acyl-CoA dehydrogenase"/>
    <property type="match status" value="1"/>
</dbReference>